<dbReference type="EMBL" id="APVH01000046">
    <property type="protein sequence ID" value="EPX76645.1"/>
    <property type="molecule type" value="Genomic_DNA"/>
</dbReference>
<dbReference type="AlphaFoldDB" id="S9REV9"/>
<gene>
    <name evidence="1" type="ORF">Salmuc_00477</name>
</gene>
<protein>
    <submittedName>
        <fullName evidence="1">Uncharacterized protein</fullName>
    </submittedName>
</protein>
<accession>S9REV9</accession>
<reference evidence="2" key="1">
    <citation type="journal article" date="2014" name="Stand. Genomic Sci.">
        <title>Genome sequence of the exopolysaccharide-producing Salipiger mucosus type strain (DSM 16094(T)), a moderately halophilic member of the Roseobacter clade.</title>
        <authorList>
            <person name="Riedel T."/>
            <person name="Spring S."/>
            <person name="Fiebig A."/>
            <person name="Petersen J."/>
            <person name="Kyrpides N.C."/>
            <person name="Goker M."/>
            <person name="Klenk H.P."/>
        </authorList>
    </citation>
    <scope>NUCLEOTIDE SEQUENCE [LARGE SCALE GENOMIC DNA]</scope>
    <source>
        <strain evidence="2">DSM 16094</strain>
    </source>
</reference>
<dbReference type="Proteomes" id="UP000015347">
    <property type="component" value="Unassembled WGS sequence"/>
</dbReference>
<comment type="caution">
    <text evidence="1">The sequence shown here is derived from an EMBL/GenBank/DDBJ whole genome shotgun (WGS) entry which is preliminary data.</text>
</comment>
<evidence type="ECO:0000313" key="2">
    <source>
        <dbReference type="Proteomes" id="UP000015347"/>
    </source>
</evidence>
<evidence type="ECO:0000313" key="1">
    <source>
        <dbReference type="EMBL" id="EPX76645.1"/>
    </source>
</evidence>
<proteinExistence type="predicted"/>
<sequence>MSPRSEKCSQIFTFIFPELGHMIRKCPVISIRLIIASCANSSATRRSPSAP</sequence>
<dbReference type="STRING" id="1123237.Salmuc_00477"/>
<dbReference type="HOGENOM" id="CLU_3103633_0_0_5"/>
<keyword evidence="2" id="KW-1185">Reference proteome</keyword>
<name>S9REV9_9RHOB</name>
<organism evidence="1 2">
    <name type="scientific">Salipiger mucosus DSM 16094</name>
    <dbReference type="NCBI Taxonomy" id="1123237"/>
    <lineage>
        <taxon>Bacteria</taxon>
        <taxon>Pseudomonadati</taxon>
        <taxon>Pseudomonadota</taxon>
        <taxon>Alphaproteobacteria</taxon>
        <taxon>Rhodobacterales</taxon>
        <taxon>Roseobacteraceae</taxon>
        <taxon>Salipiger</taxon>
    </lineage>
</organism>